<comment type="caution">
    <text evidence="7">The sequence shown here is derived from an EMBL/GenBank/DDBJ whole genome shotgun (WGS) entry which is preliminary data.</text>
</comment>
<dbReference type="Gene3D" id="2.30.30.60">
    <property type="match status" value="1"/>
</dbReference>
<feature type="transmembrane region" description="Helical" evidence="5">
    <location>
        <begin position="75"/>
        <end position="93"/>
    </location>
</feature>
<feature type="domain" description="Mechanosensitive ion channel MscS" evidence="6">
    <location>
        <begin position="185"/>
        <end position="253"/>
    </location>
</feature>
<evidence type="ECO:0000313" key="7">
    <source>
        <dbReference type="EMBL" id="EHP48794.1"/>
    </source>
</evidence>
<dbReference type="InterPro" id="IPR010920">
    <property type="entry name" value="LSM_dom_sf"/>
</dbReference>
<organism evidence="7 8">
    <name type="scientific">Odoribacter laneus YIT 12061</name>
    <dbReference type="NCBI Taxonomy" id="742817"/>
    <lineage>
        <taxon>Bacteria</taxon>
        <taxon>Pseudomonadati</taxon>
        <taxon>Bacteroidota</taxon>
        <taxon>Bacteroidia</taxon>
        <taxon>Bacteroidales</taxon>
        <taxon>Odoribacteraceae</taxon>
        <taxon>Odoribacter</taxon>
    </lineage>
</organism>
<dbReference type="EMBL" id="ADMC01000017">
    <property type="protein sequence ID" value="EHP48794.1"/>
    <property type="molecule type" value="Genomic_DNA"/>
</dbReference>
<dbReference type="SUPFAM" id="SSF50182">
    <property type="entry name" value="Sm-like ribonucleoproteins"/>
    <property type="match status" value="1"/>
</dbReference>
<dbReference type="STRING" id="742817.HMPREF9449_01157"/>
<dbReference type="Pfam" id="PF00924">
    <property type="entry name" value="MS_channel_2nd"/>
    <property type="match status" value="1"/>
</dbReference>
<dbReference type="GO" id="GO:0008381">
    <property type="term" value="F:mechanosensitive monoatomic ion channel activity"/>
    <property type="evidence" value="ECO:0007669"/>
    <property type="project" value="InterPro"/>
</dbReference>
<dbReference type="PANTHER" id="PTHR30414:SF0">
    <property type="entry name" value="MINICONDUCTANCE MECHANOSENSITIVE CHANNEL YBDG"/>
    <property type="match status" value="1"/>
</dbReference>
<keyword evidence="8" id="KW-1185">Reference proteome</keyword>
<evidence type="ECO:0000256" key="2">
    <source>
        <dbReference type="ARBA" id="ARBA00022692"/>
    </source>
</evidence>
<evidence type="ECO:0000313" key="8">
    <source>
        <dbReference type="Proteomes" id="UP000004892"/>
    </source>
</evidence>
<dbReference type="AlphaFoldDB" id="H1DFX1"/>
<evidence type="ECO:0000256" key="1">
    <source>
        <dbReference type="ARBA" id="ARBA00004370"/>
    </source>
</evidence>
<evidence type="ECO:0000256" key="5">
    <source>
        <dbReference type="SAM" id="Phobius"/>
    </source>
</evidence>
<keyword evidence="2 5" id="KW-0812">Transmembrane</keyword>
<dbReference type="RefSeq" id="WP_009136305.1">
    <property type="nucleotide sequence ID" value="NZ_JH594596.1"/>
</dbReference>
<keyword evidence="3 5" id="KW-1133">Transmembrane helix</keyword>
<feature type="transmembrane region" description="Helical" evidence="5">
    <location>
        <begin position="167"/>
        <end position="194"/>
    </location>
</feature>
<evidence type="ECO:0000256" key="3">
    <source>
        <dbReference type="ARBA" id="ARBA00022989"/>
    </source>
</evidence>
<sequence>MDKKGWLDFLGISVHNPHTEVILDIIFHSVIVALIAALLYFVINKWLSLLIWKIMGKTKRSWHDIIYKQRFFNKLSYLIPPLAAYIILENIPWAKVYILQRLVDIWMVVVSMIIFSNLLSTINNIYESYPIAKNRPIRVFIQVLKTFIYTVVVIIVISIMVNKSPEHLIVGLGAFAAVLLLIFKDSILGFVAGVQLLANKMIRIGDWIVMPSNNANGVVLEINLYTVKVQNWDMTISTIPTYQLVSQSFINWRGMQESNGRRIERYVSIDISTVHFLSPEEIEGFRSSVYLKEYIEKMLSTLENMNKNKGTILDERKLTNLGIFREYMEFWLEANPDINNDMTHMVRQLQPTAVGIPIQIYCFSLKQEWIAYEKVQSDIFDHILAVVPHFNLKIFQYPAEMFVPGENTKVS</sequence>
<feature type="transmembrane region" description="Helical" evidence="5">
    <location>
        <begin position="105"/>
        <end position="126"/>
    </location>
</feature>
<proteinExistence type="predicted"/>
<evidence type="ECO:0000259" key="6">
    <source>
        <dbReference type="Pfam" id="PF00924"/>
    </source>
</evidence>
<reference evidence="7 8" key="1">
    <citation type="submission" date="2012-01" db="EMBL/GenBank/DDBJ databases">
        <title>The Genome Sequence of Odoribacter laneus YIT 12061.</title>
        <authorList>
            <consortium name="The Broad Institute Genome Sequencing Platform"/>
            <person name="Earl A."/>
            <person name="Ward D."/>
            <person name="Feldgarden M."/>
            <person name="Gevers D."/>
            <person name="Morotomi M."/>
            <person name="Young S.K."/>
            <person name="Zeng Q."/>
            <person name="Gargeya S."/>
            <person name="Fitzgerald M."/>
            <person name="Haas B."/>
            <person name="Abouelleil A."/>
            <person name="Alvarado L."/>
            <person name="Arachchi H.M."/>
            <person name="Berlin A."/>
            <person name="Chapman S.B."/>
            <person name="Gearin G."/>
            <person name="Goldberg J."/>
            <person name="Griggs A."/>
            <person name="Gujja S."/>
            <person name="Hansen M."/>
            <person name="Heiman D."/>
            <person name="Howarth C."/>
            <person name="Larimer J."/>
            <person name="Lui A."/>
            <person name="MacDonald P.J.P."/>
            <person name="McCowen C."/>
            <person name="Montmayeur A."/>
            <person name="Murphy C."/>
            <person name="Neiman D."/>
            <person name="Pearson M."/>
            <person name="Priest M."/>
            <person name="Roberts A."/>
            <person name="Saif S."/>
            <person name="Shea T."/>
            <person name="Sisk P."/>
            <person name="Stolte C."/>
            <person name="Sykes S."/>
            <person name="Wortman J."/>
            <person name="Nusbaum C."/>
            <person name="Birren B."/>
        </authorList>
    </citation>
    <scope>NUCLEOTIDE SEQUENCE [LARGE SCALE GENOMIC DNA]</scope>
    <source>
        <strain evidence="7 8">YIT 12061</strain>
    </source>
</reference>
<protein>
    <recommendedName>
        <fullName evidence="6">Mechanosensitive ion channel MscS domain-containing protein</fullName>
    </recommendedName>
</protein>
<evidence type="ECO:0000256" key="4">
    <source>
        <dbReference type="ARBA" id="ARBA00023136"/>
    </source>
</evidence>
<dbReference type="GO" id="GO:0071470">
    <property type="term" value="P:cellular response to osmotic stress"/>
    <property type="evidence" value="ECO:0007669"/>
    <property type="project" value="InterPro"/>
</dbReference>
<dbReference type="Proteomes" id="UP000004892">
    <property type="component" value="Unassembled WGS sequence"/>
</dbReference>
<comment type="subcellular location">
    <subcellularLocation>
        <location evidence="1">Membrane</location>
    </subcellularLocation>
</comment>
<dbReference type="HOGENOM" id="CLU_045354_1_0_10"/>
<dbReference type="PATRIC" id="fig|742817.3.peg.1227"/>
<keyword evidence="4 5" id="KW-0472">Membrane</keyword>
<dbReference type="GeneID" id="98068744"/>
<feature type="transmembrane region" description="Helical" evidence="5">
    <location>
        <begin position="25"/>
        <end position="54"/>
    </location>
</feature>
<feature type="transmembrane region" description="Helical" evidence="5">
    <location>
        <begin position="138"/>
        <end position="161"/>
    </location>
</feature>
<dbReference type="InterPro" id="IPR006685">
    <property type="entry name" value="MscS_channel_2nd"/>
</dbReference>
<dbReference type="PANTHER" id="PTHR30414">
    <property type="entry name" value="MINICONDUCTANCE MECHANOSENSITIVE CHANNEL YBDG"/>
    <property type="match status" value="1"/>
</dbReference>
<dbReference type="GO" id="GO:0005886">
    <property type="term" value="C:plasma membrane"/>
    <property type="evidence" value="ECO:0007669"/>
    <property type="project" value="TreeGrafter"/>
</dbReference>
<dbReference type="InterPro" id="IPR023408">
    <property type="entry name" value="MscS_beta-dom_sf"/>
</dbReference>
<gene>
    <name evidence="7" type="ORF">HMPREF9449_01157</name>
</gene>
<dbReference type="InterPro" id="IPR030192">
    <property type="entry name" value="YbdG"/>
</dbReference>
<name>H1DFX1_9BACT</name>
<accession>H1DFX1</accession>
<dbReference type="eggNOG" id="COG0668">
    <property type="taxonomic scope" value="Bacteria"/>
</dbReference>